<organism evidence="2 3">
    <name type="scientific">Fusarium globosum</name>
    <dbReference type="NCBI Taxonomy" id="78864"/>
    <lineage>
        <taxon>Eukaryota</taxon>
        <taxon>Fungi</taxon>
        <taxon>Dikarya</taxon>
        <taxon>Ascomycota</taxon>
        <taxon>Pezizomycotina</taxon>
        <taxon>Sordariomycetes</taxon>
        <taxon>Hypocreomycetidae</taxon>
        <taxon>Hypocreales</taxon>
        <taxon>Nectriaceae</taxon>
        <taxon>Fusarium</taxon>
        <taxon>Fusarium fujikuroi species complex</taxon>
    </lineage>
</organism>
<evidence type="ECO:0000313" key="3">
    <source>
        <dbReference type="Proteomes" id="UP000532311"/>
    </source>
</evidence>
<protein>
    <submittedName>
        <fullName evidence="2">Uncharacterized protein</fullName>
    </submittedName>
</protein>
<proteinExistence type="predicted"/>
<sequence length="279" mass="31156">MGSIEDSMEIPFDARSPHITPTFNSLQTQHESPSPLMTPSLDRNSLRTHDESPPLTSVPNDADISLPTHHGTSPPSPEWSTVSPEQGQQIRSQFQQLSHHQTSATSDNLVEDASDLGGILLSVASIIQIHFPNTSISYLIKESKRMPPLLFILDKLYLLRKKLKMQPRYLQKETKDLKEYIAEIQDECRKHGTIVIFQSVAKITESPFLVILAKLKDMRSDIAPIDYHQITMLDFTIILGCILGGMGCYINLDSGVTWSYLRQIGTAVACGHAEAQKPH</sequence>
<evidence type="ECO:0000256" key="1">
    <source>
        <dbReference type="SAM" id="MobiDB-lite"/>
    </source>
</evidence>
<dbReference type="EMBL" id="JAAQPF010000235">
    <property type="protein sequence ID" value="KAF5709863.1"/>
    <property type="molecule type" value="Genomic_DNA"/>
</dbReference>
<feature type="region of interest" description="Disordered" evidence="1">
    <location>
        <begin position="1"/>
        <end position="106"/>
    </location>
</feature>
<feature type="compositionally biased region" description="Polar residues" evidence="1">
    <location>
        <begin position="70"/>
        <end position="106"/>
    </location>
</feature>
<reference evidence="2 3" key="1">
    <citation type="submission" date="2020-05" db="EMBL/GenBank/DDBJ databases">
        <title>Identification and distribution of gene clusters putatively required for synthesis of sphingolipid metabolism inhibitors in phylogenetically diverse species of the filamentous fungus Fusarium.</title>
        <authorList>
            <person name="Kim H.-S."/>
            <person name="Busman M."/>
            <person name="Brown D.W."/>
            <person name="Divon H."/>
            <person name="Uhlig S."/>
            <person name="Proctor R.H."/>
        </authorList>
    </citation>
    <scope>NUCLEOTIDE SEQUENCE [LARGE SCALE GENOMIC DNA]</scope>
    <source>
        <strain evidence="2 3">NRRL 26131</strain>
    </source>
</reference>
<gene>
    <name evidence="2" type="ORF">FGLOB1_5745</name>
</gene>
<name>A0A8H5YC36_9HYPO</name>
<comment type="caution">
    <text evidence="2">The sequence shown here is derived from an EMBL/GenBank/DDBJ whole genome shotgun (WGS) entry which is preliminary data.</text>
</comment>
<dbReference type="Proteomes" id="UP000532311">
    <property type="component" value="Unassembled WGS sequence"/>
</dbReference>
<feature type="compositionally biased region" description="Polar residues" evidence="1">
    <location>
        <begin position="19"/>
        <end position="43"/>
    </location>
</feature>
<accession>A0A8H5YC36</accession>
<dbReference type="AlphaFoldDB" id="A0A8H5YC36"/>
<evidence type="ECO:0000313" key="2">
    <source>
        <dbReference type="EMBL" id="KAF5709863.1"/>
    </source>
</evidence>
<keyword evidence="3" id="KW-1185">Reference proteome</keyword>